<evidence type="ECO:0000259" key="1">
    <source>
        <dbReference type="Pfam" id="PF13302"/>
    </source>
</evidence>
<dbReference type="InterPro" id="IPR016181">
    <property type="entry name" value="Acyl_CoA_acyltransferase"/>
</dbReference>
<reference evidence="2 3" key="1">
    <citation type="submission" date="2020-08" db="EMBL/GenBank/DDBJ databases">
        <title>The Agave Microbiome: Exploring the role of microbial communities in plant adaptations to desert environments.</title>
        <authorList>
            <person name="Partida-Martinez L.P."/>
        </authorList>
    </citation>
    <scope>NUCLEOTIDE SEQUENCE [LARGE SCALE GENOMIC DNA]</scope>
    <source>
        <strain evidence="2 3">AS3.13</strain>
    </source>
</reference>
<dbReference type="InterPro" id="IPR000182">
    <property type="entry name" value="GNAT_dom"/>
</dbReference>
<dbReference type="InterPro" id="IPR051531">
    <property type="entry name" value="N-acetyltransferase"/>
</dbReference>
<name>A0A7X0J9P5_9SPHN</name>
<dbReference type="PANTHER" id="PTHR43792:SF1">
    <property type="entry name" value="N-ACETYLTRANSFERASE DOMAIN-CONTAINING PROTEIN"/>
    <property type="match status" value="1"/>
</dbReference>
<dbReference type="Pfam" id="PF13302">
    <property type="entry name" value="Acetyltransf_3"/>
    <property type="match status" value="1"/>
</dbReference>
<dbReference type="Gene3D" id="3.40.630.30">
    <property type="match status" value="1"/>
</dbReference>
<accession>A0A7X0J9P5</accession>
<reference evidence="2 3" key="2">
    <citation type="submission" date="2020-08" db="EMBL/GenBank/DDBJ databases">
        <authorList>
            <person name="Partida-Martinez L."/>
            <person name="Huntemann M."/>
            <person name="Clum A."/>
            <person name="Wang J."/>
            <person name="Palaniappan K."/>
            <person name="Ritter S."/>
            <person name="Chen I.-M."/>
            <person name="Stamatis D."/>
            <person name="Reddy T."/>
            <person name="O'Malley R."/>
            <person name="Daum C."/>
            <person name="Shapiro N."/>
            <person name="Ivanova N."/>
            <person name="Kyrpides N."/>
            <person name="Woyke T."/>
        </authorList>
    </citation>
    <scope>NUCLEOTIDE SEQUENCE [LARGE SCALE GENOMIC DNA]</scope>
    <source>
        <strain evidence="2 3">AS3.13</strain>
    </source>
</reference>
<evidence type="ECO:0000313" key="3">
    <source>
        <dbReference type="Proteomes" id="UP000522313"/>
    </source>
</evidence>
<comment type="caution">
    <text evidence="2">The sequence shown here is derived from an EMBL/GenBank/DDBJ whole genome shotgun (WGS) entry which is preliminary data.</text>
</comment>
<evidence type="ECO:0000313" key="2">
    <source>
        <dbReference type="EMBL" id="MBB6503573.1"/>
    </source>
</evidence>
<gene>
    <name evidence="2" type="ORF">F4693_000526</name>
</gene>
<keyword evidence="2" id="KW-0808">Transferase</keyword>
<sequence>MAAFELQHWSEKHWTGFRDMHRHPEVMADLGGPIGDDESRQKFDRYRAGWDIHNISRWAVVRPEDGRFLGYAGVMRRVDADHPLGAHHEIGWRFCRDQWGKGLRPPAHAKLLRWRGRARMPRRFYPTRRSTTYDRRASCGASDCGATQAATLQQTIQQAAGQV</sequence>
<proteinExistence type="predicted"/>
<organism evidence="2 3">
    <name type="scientific">Sphingomonas endophytica</name>
    <dbReference type="NCBI Taxonomy" id="869719"/>
    <lineage>
        <taxon>Bacteria</taxon>
        <taxon>Pseudomonadati</taxon>
        <taxon>Pseudomonadota</taxon>
        <taxon>Alphaproteobacteria</taxon>
        <taxon>Sphingomonadales</taxon>
        <taxon>Sphingomonadaceae</taxon>
        <taxon>Sphingomonas</taxon>
    </lineage>
</organism>
<dbReference type="SUPFAM" id="SSF55729">
    <property type="entry name" value="Acyl-CoA N-acyltransferases (Nat)"/>
    <property type="match status" value="1"/>
</dbReference>
<dbReference type="AlphaFoldDB" id="A0A7X0J9P5"/>
<dbReference type="GO" id="GO:0016747">
    <property type="term" value="F:acyltransferase activity, transferring groups other than amino-acyl groups"/>
    <property type="evidence" value="ECO:0007669"/>
    <property type="project" value="InterPro"/>
</dbReference>
<dbReference type="EMBL" id="JACHBT010000002">
    <property type="protein sequence ID" value="MBB6503573.1"/>
    <property type="molecule type" value="Genomic_DNA"/>
</dbReference>
<protein>
    <submittedName>
        <fullName evidence="2">RimJ/RimL family protein N-acetyltransferase</fullName>
    </submittedName>
</protein>
<feature type="domain" description="N-acetyltransferase" evidence="1">
    <location>
        <begin position="6"/>
        <end position="114"/>
    </location>
</feature>
<dbReference type="Proteomes" id="UP000522313">
    <property type="component" value="Unassembled WGS sequence"/>
</dbReference>
<dbReference type="PANTHER" id="PTHR43792">
    <property type="entry name" value="GNAT FAMILY, PUTATIVE (AFU_ORTHOLOGUE AFUA_3G00765)-RELATED-RELATED"/>
    <property type="match status" value="1"/>
</dbReference>